<organism evidence="1 2">
    <name type="scientific">Mycobacterium tuberculosis</name>
    <dbReference type="NCBI Taxonomy" id="1773"/>
    <lineage>
        <taxon>Bacteria</taxon>
        <taxon>Bacillati</taxon>
        <taxon>Actinomycetota</taxon>
        <taxon>Actinomycetes</taxon>
        <taxon>Mycobacteriales</taxon>
        <taxon>Mycobacteriaceae</taxon>
        <taxon>Mycobacterium</taxon>
        <taxon>Mycobacterium tuberculosis complex</taxon>
    </lineage>
</organism>
<dbReference type="EMBL" id="CSAE01000175">
    <property type="protein sequence ID" value="COV68204.1"/>
    <property type="molecule type" value="Genomic_DNA"/>
</dbReference>
<accession>A0A0U0SJT4</accession>
<dbReference type="Proteomes" id="UP000038802">
    <property type="component" value="Unassembled WGS sequence"/>
</dbReference>
<protein>
    <submittedName>
        <fullName evidence="1">Uncharacterized protein</fullName>
    </submittedName>
</protein>
<reference evidence="2" key="1">
    <citation type="submission" date="2015-03" db="EMBL/GenBank/DDBJ databases">
        <authorList>
            <consortium name="Pathogen Informatics"/>
        </authorList>
    </citation>
    <scope>NUCLEOTIDE SEQUENCE [LARGE SCALE GENOMIC DNA]</scope>
    <source>
        <strain evidence="2">K00500041</strain>
    </source>
</reference>
<sequence>MLWVDRGRLPLGQAEEIAVKPADVVQKGAPTRYRSTRDTRFGVVVHVRVPPVSGNLTHQIVAA</sequence>
<proteinExistence type="predicted"/>
<evidence type="ECO:0000313" key="2">
    <source>
        <dbReference type="Proteomes" id="UP000038802"/>
    </source>
</evidence>
<gene>
    <name evidence="1" type="ORF">ERS007703_01858</name>
</gene>
<name>A0A0U0SJT4_MYCTX</name>
<dbReference type="AlphaFoldDB" id="A0A0U0SJT4"/>
<evidence type="ECO:0000313" key="1">
    <source>
        <dbReference type="EMBL" id="COV68204.1"/>
    </source>
</evidence>